<keyword evidence="9 10" id="KW-0456">Lyase</keyword>
<gene>
    <name evidence="12" type="ORF">G5C60_23510</name>
</gene>
<dbReference type="RefSeq" id="WP_165262488.1">
    <property type="nucleotide sequence ID" value="NZ_JAAKZY010000075.1"/>
</dbReference>
<dbReference type="Pfam" id="PF03211">
    <property type="entry name" value="Pectate_lyase"/>
    <property type="match status" value="1"/>
</dbReference>
<evidence type="ECO:0000256" key="9">
    <source>
        <dbReference type="ARBA" id="ARBA00023239"/>
    </source>
</evidence>
<dbReference type="InterPro" id="IPR012334">
    <property type="entry name" value="Pectin_lyas_fold"/>
</dbReference>
<sequence length="275" mass="28874">MTSETQQRARHRRRFSRTHAVIGGVSALGLTGAAVFAGTLMSSANAAAEWPTPNGSEAVSKTIPVEGVRDGEMKRFYGSGDLAGDGQEEGGDPIFELADGATLKNVVIGKPGADGVHCEGTCTLQNVWWEDVGEDAATFRGGESATFTITGGGAKGAEDKVLQHNGGGKLTVTDFAVQDFKTLYRSCGNCSTQYKRSVSFNGLDVTAPGGRLVGINQNYGDSATLRKVTITGDSDKEIVPCQKYNGNDTGDEPEEAGSDADGTHCNYKASDITYK</sequence>
<name>A0A6G4V997_9ACTN</name>
<feature type="region of interest" description="Disordered" evidence="11">
    <location>
        <begin position="244"/>
        <end position="264"/>
    </location>
</feature>
<dbReference type="EMBL" id="JAAKZY010000075">
    <property type="protein sequence ID" value="NGO10475.1"/>
    <property type="molecule type" value="Genomic_DNA"/>
</dbReference>
<comment type="catalytic activity">
    <reaction evidence="1 10">
        <text>Eliminative cleavage of (1-&gt;4)-alpha-D-galacturonan to give oligosaccharides with 4-deoxy-alpha-D-galact-4-enuronosyl groups at their non-reducing ends.</text>
        <dbReference type="EC" id="4.2.2.2"/>
    </reaction>
</comment>
<evidence type="ECO:0000256" key="8">
    <source>
        <dbReference type="ARBA" id="ARBA00022837"/>
    </source>
</evidence>
<dbReference type="SUPFAM" id="SSF51126">
    <property type="entry name" value="Pectin lyase-like"/>
    <property type="match status" value="1"/>
</dbReference>
<comment type="similarity">
    <text evidence="4 10">Belongs to the polysaccharide lyase 3 family.</text>
</comment>
<keyword evidence="6 10" id="KW-0964">Secreted</keyword>
<dbReference type="InterPro" id="IPR004898">
    <property type="entry name" value="Pectate_lyase_PlyH/PlyE-like"/>
</dbReference>
<evidence type="ECO:0000256" key="6">
    <source>
        <dbReference type="ARBA" id="ARBA00022525"/>
    </source>
</evidence>
<evidence type="ECO:0000256" key="11">
    <source>
        <dbReference type="SAM" id="MobiDB-lite"/>
    </source>
</evidence>
<accession>A0A6G4V997</accession>
<comment type="cofactor">
    <cofactor evidence="2 10">
        <name>Ca(2+)</name>
        <dbReference type="ChEBI" id="CHEBI:29108"/>
    </cofactor>
</comment>
<feature type="compositionally biased region" description="Acidic residues" evidence="11">
    <location>
        <begin position="249"/>
        <end position="258"/>
    </location>
</feature>
<evidence type="ECO:0000256" key="10">
    <source>
        <dbReference type="RuleBase" id="RU367009"/>
    </source>
</evidence>
<evidence type="ECO:0000313" key="13">
    <source>
        <dbReference type="Proteomes" id="UP000472335"/>
    </source>
</evidence>
<dbReference type="EC" id="4.2.2.2" evidence="5 10"/>
<dbReference type="InterPro" id="IPR011050">
    <property type="entry name" value="Pectin_lyase_fold/virulence"/>
</dbReference>
<evidence type="ECO:0000313" key="12">
    <source>
        <dbReference type="EMBL" id="NGO10475.1"/>
    </source>
</evidence>
<evidence type="ECO:0000256" key="7">
    <source>
        <dbReference type="ARBA" id="ARBA00022729"/>
    </source>
</evidence>
<dbReference type="AlphaFoldDB" id="A0A6G4V997"/>
<dbReference type="GO" id="GO:0030570">
    <property type="term" value="F:pectate lyase activity"/>
    <property type="evidence" value="ECO:0007669"/>
    <property type="project" value="UniProtKB-UniRule"/>
</dbReference>
<dbReference type="PANTHER" id="PTHR33407">
    <property type="entry name" value="PECTATE LYASE F-RELATED"/>
    <property type="match status" value="1"/>
</dbReference>
<dbReference type="GO" id="GO:0045490">
    <property type="term" value="P:pectin catabolic process"/>
    <property type="evidence" value="ECO:0007669"/>
    <property type="project" value="TreeGrafter"/>
</dbReference>
<evidence type="ECO:0000256" key="5">
    <source>
        <dbReference type="ARBA" id="ARBA00012272"/>
    </source>
</evidence>
<comment type="caution">
    <text evidence="12">The sequence shown here is derived from an EMBL/GenBank/DDBJ whole genome shotgun (WGS) entry which is preliminary data.</text>
</comment>
<protein>
    <recommendedName>
        <fullName evidence="5 10">Pectate lyase</fullName>
        <ecNumber evidence="5 10">4.2.2.2</ecNumber>
    </recommendedName>
</protein>
<organism evidence="12 13">
    <name type="scientific">Streptomyces scabichelini</name>
    <dbReference type="NCBI Taxonomy" id="2711217"/>
    <lineage>
        <taxon>Bacteria</taxon>
        <taxon>Bacillati</taxon>
        <taxon>Actinomycetota</taxon>
        <taxon>Actinomycetes</taxon>
        <taxon>Kitasatosporales</taxon>
        <taxon>Streptomycetaceae</taxon>
        <taxon>Streptomyces</taxon>
    </lineage>
</organism>
<evidence type="ECO:0000256" key="4">
    <source>
        <dbReference type="ARBA" id="ARBA00006463"/>
    </source>
</evidence>
<keyword evidence="13" id="KW-1185">Reference proteome</keyword>
<comment type="function">
    <text evidence="10">Catalyzes the depolymerization of both polygalacturonate and pectins of methyl esterification degree from 22 to 89%, with an endo mode of action. In contrast to the majority of pectate lyases, displays high activity on highly methylated pectins.</text>
</comment>
<dbReference type="Proteomes" id="UP000472335">
    <property type="component" value="Unassembled WGS sequence"/>
</dbReference>
<dbReference type="GO" id="GO:0005576">
    <property type="term" value="C:extracellular region"/>
    <property type="evidence" value="ECO:0007669"/>
    <property type="project" value="UniProtKB-SubCell"/>
</dbReference>
<keyword evidence="7" id="KW-0732">Signal</keyword>
<proteinExistence type="inferred from homology"/>
<dbReference type="Gene3D" id="2.160.20.10">
    <property type="entry name" value="Single-stranded right-handed beta-helix, Pectin lyase-like"/>
    <property type="match status" value="1"/>
</dbReference>
<evidence type="ECO:0000256" key="2">
    <source>
        <dbReference type="ARBA" id="ARBA00001913"/>
    </source>
</evidence>
<dbReference type="PANTHER" id="PTHR33407:SF9">
    <property type="entry name" value="PECTATE LYASE F-RELATED"/>
    <property type="match status" value="1"/>
</dbReference>
<comment type="subcellular location">
    <subcellularLocation>
        <location evidence="3 10">Secreted</location>
    </subcellularLocation>
</comment>
<reference evidence="12 13" key="1">
    <citation type="submission" date="2020-02" db="EMBL/GenBank/DDBJ databases">
        <title>Whole-genome analyses of novel actinobacteria.</title>
        <authorList>
            <person name="Sahin N."/>
            <person name="Gencbay T."/>
        </authorList>
    </citation>
    <scope>NUCLEOTIDE SEQUENCE [LARGE SCALE GENOMIC DNA]</scope>
    <source>
        <strain evidence="12 13">HC44</strain>
    </source>
</reference>
<keyword evidence="8 10" id="KW-0106">Calcium</keyword>
<evidence type="ECO:0000256" key="1">
    <source>
        <dbReference type="ARBA" id="ARBA00000695"/>
    </source>
</evidence>
<evidence type="ECO:0000256" key="3">
    <source>
        <dbReference type="ARBA" id="ARBA00004613"/>
    </source>
</evidence>